<dbReference type="InterPro" id="IPR016047">
    <property type="entry name" value="M23ase_b-sheet_dom"/>
</dbReference>
<dbReference type="Proteomes" id="UP001235712">
    <property type="component" value="Unassembled WGS sequence"/>
</dbReference>
<dbReference type="Pfam" id="PF01551">
    <property type="entry name" value="Peptidase_M23"/>
    <property type="match status" value="1"/>
</dbReference>
<dbReference type="PANTHER" id="PTHR21666:SF289">
    <property type="entry name" value="L-ALA--D-GLU ENDOPEPTIDASE"/>
    <property type="match status" value="1"/>
</dbReference>
<keyword evidence="6" id="KW-1185">Reference proteome</keyword>
<accession>A0ABT9NWC9</accession>
<sequence>MTTTLILILGALLTFSPAAAAPVEAPPPAPVSSWEWPLQPRPALVRGFAVGPHPWSPGHRGVDLGAAVNQPVIAPAGGTVSFAGVVAGTPVVSIDHGGGLVSSFEPVRTRVRRGEPVAAGAVLGDLLGAGPGSHCLPGVCLHWGVRREGTYVDPLELLGLSRGPAILLPLDPVTAPGAALSVNQGGGSSKSVAHPGKFRAAA</sequence>
<feature type="domain" description="M23ase beta-sheet core" evidence="4">
    <location>
        <begin position="58"/>
        <end position="154"/>
    </location>
</feature>
<dbReference type="Gene3D" id="2.70.70.10">
    <property type="entry name" value="Glucose Permease (Domain IIA)"/>
    <property type="match status" value="1"/>
</dbReference>
<name>A0ABT9NWC9_9ACTN</name>
<proteinExistence type="predicted"/>
<dbReference type="InterPro" id="IPR011055">
    <property type="entry name" value="Dup_hybrid_motif"/>
</dbReference>
<dbReference type="RefSeq" id="WP_307237767.1">
    <property type="nucleotide sequence ID" value="NZ_JAUSQZ010000001.1"/>
</dbReference>
<keyword evidence="5" id="KW-0378">Hydrolase</keyword>
<dbReference type="CDD" id="cd12797">
    <property type="entry name" value="M23_peptidase"/>
    <property type="match status" value="1"/>
</dbReference>
<feature type="signal peptide" evidence="3">
    <location>
        <begin position="1"/>
        <end position="20"/>
    </location>
</feature>
<dbReference type="GO" id="GO:0016787">
    <property type="term" value="F:hydrolase activity"/>
    <property type="evidence" value="ECO:0007669"/>
    <property type="project" value="UniProtKB-KW"/>
</dbReference>
<comment type="caution">
    <text evidence="5">The sequence shown here is derived from an EMBL/GenBank/DDBJ whole genome shotgun (WGS) entry which is preliminary data.</text>
</comment>
<feature type="region of interest" description="Disordered" evidence="2">
    <location>
        <begin position="182"/>
        <end position="202"/>
    </location>
</feature>
<dbReference type="EMBL" id="JAUSQZ010000001">
    <property type="protein sequence ID" value="MDP9824722.1"/>
    <property type="molecule type" value="Genomic_DNA"/>
</dbReference>
<evidence type="ECO:0000256" key="3">
    <source>
        <dbReference type="SAM" id="SignalP"/>
    </source>
</evidence>
<keyword evidence="1 3" id="KW-0732">Signal</keyword>
<evidence type="ECO:0000256" key="1">
    <source>
        <dbReference type="ARBA" id="ARBA00022729"/>
    </source>
</evidence>
<dbReference type="PANTHER" id="PTHR21666">
    <property type="entry name" value="PEPTIDASE-RELATED"/>
    <property type="match status" value="1"/>
</dbReference>
<reference evidence="5 6" key="1">
    <citation type="submission" date="2023-07" db="EMBL/GenBank/DDBJ databases">
        <title>Sequencing the genomes of 1000 actinobacteria strains.</title>
        <authorList>
            <person name="Klenk H.-P."/>
        </authorList>
    </citation>
    <scope>NUCLEOTIDE SEQUENCE [LARGE SCALE GENOMIC DNA]</scope>
    <source>
        <strain evidence="5 6">DSM 44388</strain>
    </source>
</reference>
<dbReference type="InterPro" id="IPR050570">
    <property type="entry name" value="Cell_wall_metabolism_enzyme"/>
</dbReference>
<evidence type="ECO:0000313" key="6">
    <source>
        <dbReference type="Proteomes" id="UP001235712"/>
    </source>
</evidence>
<gene>
    <name evidence="5" type="ORF">J2S57_000471</name>
</gene>
<evidence type="ECO:0000259" key="4">
    <source>
        <dbReference type="Pfam" id="PF01551"/>
    </source>
</evidence>
<evidence type="ECO:0000256" key="2">
    <source>
        <dbReference type="SAM" id="MobiDB-lite"/>
    </source>
</evidence>
<dbReference type="SUPFAM" id="SSF51261">
    <property type="entry name" value="Duplicated hybrid motif"/>
    <property type="match status" value="1"/>
</dbReference>
<organism evidence="5 6">
    <name type="scientific">Kineosporia succinea</name>
    <dbReference type="NCBI Taxonomy" id="84632"/>
    <lineage>
        <taxon>Bacteria</taxon>
        <taxon>Bacillati</taxon>
        <taxon>Actinomycetota</taxon>
        <taxon>Actinomycetes</taxon>
        <taxon>Kineosporiales</taxon>
        <taxon>Kineosporiaceae</taxon>
        <taxon>Kineosporia</taxon>
    </lineage>
</organism>
<evidence type="ECO:0000313" key="5">
    <source>
        <dbReference type="EMBL" id="MDP9824722.1"/>
    </source>
</evidence>
<feature type="chain" id="PRO_5046627914" evidence="3">
    <location>
        <begin position="21"/>
        <end position="202"/>
    </location>
</feature>
<protein>
    <submittedName>
        <fullName evidence="5">Murein DD-endopeptidase MepM/ murein hydrolase activator NlpD</fullName>
    </submittedName>
</protein>